<protein>
    <recommendedName>
        <fullName evidence="10">Carbamoyltransferase</fullName>
        <ecNumber evidence="10">6.2.-.-</ecNumber>
    </recommendedName>
</protein>
<dbReference type="Gene3D" id="3.90.870.50">
    <property type="match status" value="1"/>
</dbReference>
<evidence type="ECO:0000256" key="4">
    <source>
        <dbReference type="ARBA" id="ARBA00022598"/>
    </source>
</evidence>
<dbReference type="EC" id="6.2.-.-" evidence="10"/>
<comment type="caution">
    <text evidence="14">The sequence shown here is derived from an EMBL/GenBank/DDBJ whole genome shotgun (WGS) entry which is preliminary data.</text>
</comment>
<dbReference type="GO" id="GO:0003998">
    <property type="term" value="F:acylphosphatase activity"/>
    <property type="evidence" value="ECO:0007669"/>
    <property type="project" value="UniProtKB-EC"/>
</dbReference>
<dbReference type="Pfam" id="PF01300">
    <property type="entry name" value="Sua5_yciO_yrdC"/>
    <property type="match status" value="1"/>
</dbReference>
<reference evidence="14 15" key="1">
    <citation type="submission" date="2016-02" db="EMBL/GenBank/DDBJ databases">
        <title>Draft Genome for Tepidibacillus decaturensis nov. sp. Strain Z9, an Anaerobic, Moderately Thermophilic and Heterotrophic Bacterium from Deep Subsurface of the Illinois Basin, USA.</title>
        <authorList>
            <person name="Dong Y."/>
            <person name="Chang J.Y."/>
            <person name="Sanford R."/>
            <person name="Fouke B.W."/>
        </authorList>
    </citation>
    <scope>NUCLEOTIDE SEQUENCE [LARGE SCALE GENOMIC DNA]</scope>
    <source>
        <strain evidence="14 15">Z9</strain>
    </source>
</reference>
<dbReference type="EMBL" id="LSKU01000001">
    <property type="protein sequence ID" value="KXG44441.1"/>
    <property type="molecule type" value="Genomic_DNA"/>
</dbReference>
<evidence type="ECO:0000256" key="1">
    <source>
        <dbReference type="ARBA" id="ARBA00004711"/>
    </source>
</evidence>
<dbReference type="AlphaFoldDB" id="A0A135L639"/>
<organism evidence="14 15">
    <name type="scientific">Tepidibacillus decaturensis</name>
    <dbReference type="NCBI Taxonomy" id="1413211"/>
    <lineage>
        <taxon>Bacteria</taxon>
        <taxon>Bacillati</taxon>
        <taxon>Bacillota</taxon>
        <taxon>Bacilli</taxon>
        <taxon>Bacillales</taxon>
        <taxon>Bacillaceae</taxon>
        <taxon>Tepidibacillus</taxon>
    </lineage>
</organism>
<evidence type="ECO:0000256" key="2">
    <source>
        <dbReference type="ARBA" id="ARBA00005614"/>
    </source>
</evidence>
<dbReference type="SUPFAM" id="SSF55821">
    <property type="entry name" value="YrdC/RibB"/>
    <property type="match status" value="1"/>
</dbReference>
<keyword evidence="15" id="KW-1185">Reference proteome</keyword>
<feature type="domain" description="Acylphosphatase-like" evidence="12">
    <location>
        <begin position="4"/>
        <end position="90"/>
    </location>
</feature>
<dbReference type="PIRSF" id="PIRSF006256">
    <property type="entry name" value="CMPcnvr_hdrg_mat"/>
    <property type="match status" value="1"/>
</dbReference>
<dbReference type="GO" id="GO:0008270">
    <property type="term" value="F:zinc ion binding"/>
    <property type="evidence" value="ECO:0007669"/>
    <property type="project" value="UniProtKB-KW"/>
</dbReference>
<dbReference type="PROSITE" id="PS51163">
    <property type="entry name" value="YRDC"/>
    <property type="match status" value="1"/>
</dbReference>
<keyword evidence="6" id="KW-0863">Zinc-finger</keyword>
<dbReference type="RefSeq" id="WP_068726181.1">
    <property type="nucleotide sequence ID" value="NZ_LSKU01000001.1"/>
</dbReference>
<dbReference type="InterPro" id="IPR017945">
    <property type="entry name" value="DHBP_synth_RibB-like_a/b_dom"/>
</dbReference>
<dbReference type="Gene3D" id="3.30.420.360">
    <property type="match status" value="1"/>
</dbReference>
<dbReference type="Proteomes" id="UP000070352">
    <property type="component" value="Unassembled WGS sequence"/>
</dbReference>
<dbReference type="GO" id="GO:0016874">
    <property type="term" value="F:ligase activity"/>
    <property type="evidence" value="ECO:0007669"/>
    <property type="project" value="UniProtKB-UniRule"/>
</dbReference>
<keyword evidence="7" id="KW-0862">Zinc</keyword>
<evidence type="ECO:0000256" key="11">
    <source>
        <dbReference type="PROSITE-ProRule" id="PRU00520"/>
    </source>
</evidence>
<dbReference type="Pfam" id="PF00708">
    <property type="entry name" value="Acylphosphatase"/>
    <property type="match status" value="1"/>
</dbReference>
<dbReference type="InterPro" id="IPR041440">
    <property type="entry name" value="HypF_C"/>
</dbReference>
<dbReference type="InterPro" id="IPR001792">
    <property type="entry name" value="Acylphosphatase-like_dom"/>
</dbReference>
<dbReference type="Gene3D" id="3.30.420.40">
    <property type="match status" value="1"/>
</dbReference>
<dbReference type="STRING" id="1413211.U473_10775"/>
<comment type="similarity">
    <text evidence="3 10">Belongs to the carbamoyltransferase HypF family.</text>
</comment>
<dbReference type="GO" id="GO:0016743">
    <property type="term" value="F:carboxyl- or carbamoyltransferase activity"/>
    <property type="evidence" value="ECO:0007669"/>
    <property type="project" value="UniProtKB-UniRule"/>
</dbReference>
<dbReference type="Pfam" id="PF07503">
    <property type="entry name" value="zf-HYPF"/>
    <property type="match status" value="2"/>
</dbReference>
<feature type="active site" evidence="11">
    <location>
        <position position="19"/>
    </location>
</feature>
<keyword evidence="5" id="KW-0479">Metal-binding</keyword>
<dbReference type="InterPro" id="IPR051060">
    <property type="entry name" value="Carbamoyltrans_HypF-like"/>
</dbReference>
<dbReference type="InterPro" id="IPR036046">
    <property type="entry name" value="Acylphosphatase-like_dom_sf"/>
</dbReference>
<evidence type="ECO:0000256" key="8">
    <source>
        <dbReference type="ARBA" id="ARBA00047645"/>
    </source>
</evidence>
<keyword evidence="4" id="KW-0436">Ligase</keyword>
<evidence type="ECO:0000313" key="15">
    <source>
        <dbReference type="Proteomes" id="UP000070352"/>
    </source>
</evidence>
<feature type="domain" description="YrdC-like" evidence="13">
    <location>
        <begin position="201"/>
        <end position="387"/>
    </location>
</feature>
<evidence type="ECO:0000259" key="13">
    <source>
        <dbReference type="PROSITE" id="PS51163"/>
    </source>
</evidence>
<evidence type="ECO:0000313" key="14">
    <source>
        <dbReference type="EMBL" id="KXG44441.1"/>
    </source>
</evidence>
<dbReference type="InterPro" id="IPR017968">
    <property type="entry name" value="Acylphosphatase_CS"/>
</dbReference>
<dbReference type="FunFam" id="3.30.420.40:FF:000124">
    <property type="entry name" value="Carbamoyltransferase HypF"/>
    <property type="match status" value="1"/>
</dbReference>
<evidence type="ECO:0000256" key="7">
    <source>
        <dbReference type="ARBA" id="ARBA00022833"/>
    </source>
</evidence>
<evidence type="ECO:0000256" key="9">
    <source>
        <dbReference type="ARBA" id="ARBA00048220"/>
    </source>
</evidence>
<keyword evidence="14" id="KW-0808">Transferase</keyword>
<dbReference type="InterPro" id="IPR011125">
    <property type="entry name" value="Znf_HypF"/>
</dbReference>
<comment type="catalytic activity">
    <reaction evidence="8 11">
        <text>an acyl phosphate + H2O = a carboxylate + phosphate + H(+)</text>
        <dbReference type="Rhea" id="RHEA:14965"/>
        <dbReference type="ChEBI" id="CHEBI:15377"/>
        <dbReference type="ChEBI" id="CHEBI:15378"/>
        <dbReference type="ChEBI" id="CHEBI:29067"/>
        <dbReference type="ChEBI" id="CHEBI:43474"/>
        <dbReference type="ChEBI" id="CHEBI:59918"/>
        <dbReference type="EC" id="3.6.1.7"/>
    </reaction>
</comment>
<evidence type="ECO:0000256" key="10">
    <source>
        <dbReference type="PIRNR" id="PIRNR006256"/>
    </source>
</evidence>
<dbReference type="PANTHER" id="PTHR42959">
    <property type="entry name" value="CARBAMOYLTRANSFERASE"/>
    <property type="match status" value="1"/>
</dbReference>
<dbReference type="InterPro" id="IPR004421">
    <property type="entry name" value="Carbamoyltransferase_HypF"/>
</dbReference>
<feature type="active site" evidence="11">
    <location>
        <position position="37"/>
    </location>
</feature>
<dbReference type="GO" id="GO:0051604">
    <property type="term" value="P:protein maturation"/>
    <property type="evidence" value="ECO:0007669"/>
    <property type="project" value="TreeGrafter"/>
</dbReference>
<name>A0A135L639_9BACI</name>
<accession>A0A135L639</accession>
<evidence type="ECO:0000259" key="12">
    <source>
        <dbReference type="PROSITE" id="PS51160"/>
    </source>
</evidence>
<sequence>MLKASKLTIKGRVQGVGFRPFIFQLAEKYDIKGTVQNNMDGVRIVAEGEEESLQQMIDEVKLHPPRLSRVDSIDVVEMDPKGYQDFMIIPSERTGKSSLVIPVDSAVCEDCLREMKDPTNFRYRYPFINCTQCGPRYTIISELPYDRPYTVMSSFEMCESCQEEYENPNNRRHHAQPIACLSCGPDVELLSIDGEGIGKGDQAIEKVQQLLKQGFIVAIKGLGGYHLACDALNEETISRLRERKRRPNRPLAVMAASMEIARDLCYIGPKEKETLQSSESPIVVLMQKQHNQLPKNLAPGLKTLGVMLPYTPLHYLLFDDPDLRLLVMTSANPSGMPILYKDEEALKGLNEIADFILTTNREILHPLDDSVVQVIDGEITFLRRSRGYVPDPISTQQPVHDVIALGGQQKNTFAIGRHEQIFLGPHIGDMDHLEVVDFFKNEFHHLMKWMGTQGKVIAIDMHPQFTTRRLAEDMQGKMIEVQHHHAHHVACMEDNQLTEPVYGIILDGTGYGEDGNIWGFEILYGDARSFKRLAHLTYTPLPGGEKAIKEPWRNAVGMMIGYLGEKGVILANQLFKEKEYEINILKKMIEKKINTPLTGTCGRLFDAISAMLGICQVSTYDGEAAIRLSEMMPEEITIQESYPFEIKENGDQGLEIDFTKMIDHITKDILQKKPVVDIVQMFHQTLVTALVEALVQVSSFQTDWNRKAVLSGGSFHNPFLTSEMKRRLSQLGFEVYTHKKVPCNDGGIAFGQLIVAANAINRDSNERI</sequence>
<dbReference type="PROSITE" id="PS51160">
    <property type="entry name" value="ACYLPHOSPHATASE_3"/>
    <property type="match status" value="1"/>
</dbReference>
<dbReference type="OrthoDB" id="9808093at2"/>
<dbReference type="PROSITE" id="PS00150">
    <property type="entry name" value="ACYLPHOSPHATASE_1"/>
    <property type="match status" value="1"/>
</dbReference>
<evidence type="ECO:0000256" key="5">
    <source>
        <dbReference type="ARBA" id="ARBA00022723"/>
    </source>
</evidence>
<dbReference type="Gene3D" id="3.30.110.120">
    <property type="match status" value="1"/>
</dbReference>
<comment type="similarity">
    <text evidence="2">Belongs to the acylphosphatase family.</text>
</comment>
<comment type="catalytic activity">
    <reaction evidence="9">
        <text>C-terminal L-cysteinyl-[HypE protein] + carbamoyl phosphate + ATP + H2O = C-terminal S-carboxamide-L-cysteinyl-[HypE protein] + AMP + phosphate + diphosphate + H(+)</text>
        <dbReference type="Rhea" id="RHEA:55636"/>
        <dbReference type="Rhea" id="RHEA-COMP:14247"/>
        <dbReference type="Rhea" id="RHEA-COMP:14392"/>
        <dbReference type="ChEBI" id="CHEBI:15377"/>
        <dbReference type="ChEBI" id="CHEBI:15378"/>
        <dbReference type="ChEBI" id="CHEBI:30616"/>
        <dbReference type="ChEBI" id="CHEBI:33019"/>
        <dbReference type="ChEBI" id="CHEBI:43474"/>
        <dbReference type="ChEBI" id="CHEBI:58228"/>
        <dbReference type="ChEBI" id="CHEBI:76913"/>
        <dbReference type="ChEBI" id="CHEBI:139126"/>
        <dbReference type="ChEBI" id="CHEBI:456215"/>
    </reaction>
</comment>
<gene>
    <name evidence="14" type="ORF">U473_10775</name>
</gene>
<evidence type="ECO:0000256" key="6">
    <source>
        <dbReference type="ARBA" id="ARBA00022771"/>
    </source>
</evidence>
<dbReference type="InterPro" id="IPR006070">
    <property type="entry name" value="Sua5-like_dom"/>
</dbReference>
<dbReference type="SUPFAM" id="SSF54975">
    <property type="entry name" value="Acylphosphatase/BLUF domain-like"/>
    <property type="match status" value="1"/>
</dbReference>
<dbReference type="Pfam" id="PF17788">
    <property type="entry name" value="HypF_C"/>
    <property type="match status" value="1"/>
</dbReference>
<proteinExistence type="inferred from homology"/>
<dbReference type="UniPathway" id="UPA00335"/>
<dbReference type="Pfam" id="PF22521">
    <property type="entry name" value="HypF_C_2"/>
    <property type="match status" value="1"/>
</dbReference>
<dbReference type="NCBIfam" id="TIGR00143">
    <property type="entry name" value="hypF"/>
    <property type="match status" value="1"/>
</dbReference>
<comment type="pathway">
    <text evidence="1">Protein modification; [NiFe] hydrogenase maturation.</text>
</comment>
<evidence type="ECO:0000256" key="3">
    <source>
        <dbReference type="ARBA" id="ARBA00008097"/>
    </source>
</evidence>
<dbReference type="PANTHER" id="PTHR42959:SF1">
    <property type="entry name" value="CARBAMOYLTRANSFERASE HYPF"/>
    <property type="match status" value="1"/>
</dbReference>
<keyword evidence="11" id="KW-0378">Hydrolase</keyword>
<dbReference type="GO" id="GO:0003725">
    <property type="term" value="F:double-stranded RNA binding"/>
    <property type="evidence" value="ECO:0007669"/>
    <property type="project" value="InterPro"/>
</dbReference>
<dbReference type="InterPro" id="IPR055128">
    <property type="entry name" value="HypF_C_2"/>
</dbReference>